<evidence type="ECO:0000313" key="2">
    <source>
        <dbReference type="Proteomes" id="UP001237642"/>
    </source>
</evidence>
<accession>A0AAD8H805</accession>
<evidence type="ECO:0000313" key="1">
    <source>
        <dbReference type="EMBL" id="KAK1361272.1"/>
    </source>
</evidence>
<sequence>MSLLPCPSALFCQNTRTDHLAHSIRTGAHTTALTCPIRVRCVIHQVSDESMLLRWNVSLENILQPDNLLTNLLNTKVNQKSKRAWEITIVAILWSLWLVRNDCVLNHKRMDITSLIVVCKLRAFQWCAEAKLVSLNSLNLWSCDPESEVCNFVNNAKSIFLGAMVCEYDFIAFVDGA</sequence>
<dbReference type="Proteomes" id="UP001237642">
    <property type="component" value="Unassembled WGS sequence"/>
</dbReference>
<name>A0AAD8H805_9APIA</name>
<proteinExistence type="predicted"/>
<comment type="caution">
    <text evidence="1">The sequence shown here is derived from an EMBL/GenBank/DDBJ whole genome shotgun (WGS) entry which is preliminary data.</text>
</comment>
<gene>
    <name evidence="1" type="ORF">POM88_045746</name>
</gene>
<reference evidence="1" key="2">
    <citation type="submission" date="2023-05" db="EMBL/GenBank/DDBJ databases">
        <authorList>
            <person name="Schelkunov M.I."/>
        </authorList>
    </citation>
    <scope>NUCLEOTIDE SEQUENCE</scope>
    <source>
        <strain evidence="1">Hsosn_3</strain>
        <tissue evidence="1">Leaf</tissue>
    </source>
</reference>
<dbReference type="EMBL" id="JAUIZM010000010">
    <property type="protein sequence ID" value="KAK1361272.1"/>
    <property type="molecule type" value="Genomic_DNA"/>
</dbReference>
<protein>
    <submittedName>
        <fullName evidence="1">Uncharacterized protein</fullName>
    </submittedName>
</protein>
<organism evidence="1 2">
    <name type="scientific">Heracleum sosnowskyi</name>
    <dbReference type="NCBI Taxonomy" id="360622"/>
    <lineage>
        <taxon>Eukaryota</taxon>
        <taxon>Viridiplantae</taxon>
        <taxon>Streptophyta</taxon>
        <taxon>Embryophyta</taxon>
        <taxon>Tracheophyta</taxon>
        <taxon>Spermatophyta</taxon>
        <taxon>Magnoliopsida</taxon>
        <taxon>eudicotyledons</taxon>
        <taxon>Gunneridae</taxon>
        <taxon>Pentapetalae</taxon>
        <taxon>asterids</taxon>
        <taxon>campanulids</taxon>
        <taxon>Apiales</taxon>
        <taxon>Apiaceae</taxon>
        <taxon>Apioideae</taxon>
        <taxon>apioid superclade</taxon>
        <taxon>Tordylieae</taxon>
        <taxon>Tordyliinae</taxon>
        <taxon>Heracleum</taxon>
    </lineage>
</organism>
<keyword evidence="2" id="KW-1185">Reference proteome</keyword>
<reference evidence="1" key="1">
    <citation type="submission" date="2023-02" db="EMBL/GenBank/DDBJ databases">
        <title>Genome of toxic invasive species Heracleum sosnowskyi carries increased number of genes despite the absence of recent whole-genome duplications.</title>
        <authorList>
            <person name="Schelkunov M."/>
            <person name="Shtratnikova V."/>
            <person name="Makarenko M."/>
            <person name="Klepikova A."/>
            <person name="Omelchenko D."/>
            <person name="Novikova G."/>
            <person name="Obukhova E."/>
            <person name="Bogdanov V."/>
            <person name="Penin A."/>
            <person name="Logacheva M."/>
        </authorList>
    </citation>
    <scope>NUCLEOTIDE SEQUENCE</scope>
    <source>
        <strain evidence="1">Hsosn_3</strain>
        <tissue evidence="1">Leaf</tissue>
    </source>
</reference>
<dbReference type="AlphaFoldDB" id="A0AAD8H805"/>